<reference evidence="1" key="1">
    <citation type="journal article" date="2021" name="Proc. Natl. Acad. Sci. U.S.A.">
        <title>A Catalog of Tens of Thousands of Viruses from Human Metagenomes Reveals Hidden Associations with Chronic Diseases.</title>
        <authorList>
            <person name="Tisza M.J."/>
            <person name="Buck C.B."/>
        </authorList>
    </citation>
    <scope>NUCLEOTIDE SEQUENCE</scope>
    <source>
        <strain evidence="1">CtlRg1</strain>
    </source>
</reference>
<proteinExistence type="predicted"/>
<sequence length="30" mass="3388">MQMNGSVYILQYKGANPIHKGAQIFWHIAA</sequence>
<organism evidence="1">
    <name type="scientific">Myoviridae sp. ctlRg1</name>
    <dbReference type="NCBI Taxonomy" id="2826692"/>
    <lineage>
        <taxon>Viruses</taxon>
        <taxon>Duplodnaviria</taxon>
        <taxon>Heunggongvirae</taxon>
        <taxon>Uroviricota</taxon>
        <taxon>Caudoviricetes</taxon>
    </lineage>
</organism>
<name>A0A8S5M6T8_9CAUD</name>
<evidence type="ECO:0000313" key="1">
    <source>
        <dbReference type="EMBL" id="DAD77807.1"/>
    </source>
</evidence>
<accession>A0A8S5M6T8</accession>
<dbReference type="EMBL" id="BK014834">
    <property type="protein sequence ID" value="DAD77807.1"/>
    <property type="molecule type" value="Genomic_DNA"/>
</dbReference>
<protein>
    <submittedName>
        <fullName evidence="1">Uncharacterized protein</fullName>
    </submittedName>
</protein>